<reference evidence="1 3" key="1">
    <citation type="submission" date="2016-03" db="EMBL/GenBank/DDBJ databases">
        <authorList>
            <consortium name="Pathogen Informatics"/>
        </authorList>
    </citation>
    <scope>NUCLEOTIDE SEQUENCE [LARGE SCALE GENOMIC DNA]</scope>
    <source>
        <strain evidence="3">e1424</strain>
        <strain evidence="1">E1424</strain>
    </source>
</reference>
<dbReference type="RefSeq" id="WP_022650068.1">
    <property type="nucleotide sequence ID" value="NZ_BEEA01000230.1"/>
</dbReference>
<proteinExistence type="predicted"/>
<reference evidence="2 4" key="2">
    <citation type="journal article" date="2017" name="J. Antimicrob. Chemother.">
        <title>Characterization of the population structure, drug resistance mechanisms and plasmids of the community-associated Enterobacter cloacae complex in China.</title>
        <authorList>
            <person name="Zhou K."/>
            <person name="Yu W."/>
            <person name="Cao X."/>
            <person name="Shen P."/>
            <person name="Lu H."/>
            <person name="Luo Q."/>
            <person name="Rossen J.W.A."/>
            <person name="Xiao Y."/>
        </authorList>
    </citation>
    <scope>NUCLEOTIDE SEQUENCE [LARGE SCALE GENOMIC DNA]</scope>
    <source>
        <strain evidence="2 4">ECC904</strain>
    </source>
</reference>
<evidence type="ECO:0008006" key="5">
    <source>
        <dbReference type="Google" id="ProtNLM"/>
    </source>
</evidence>
<accession>A0A2J0PS29</accession>
<dbReference type="AlphaFoldDB" id="A0A2J0PS29"/>
<gene>
    <name evidence="2" type="ORF">B9Q30_26050</name>
    <name evidence="1" type="ORF">SAMEA2273352_04458</name>
</gene>
<dbReference type="Proteomes" id="UP000229974">
    <property type="component" value="Unassembled WGS sequence"/>
</dbReference>
<sequence length="168" mass="18132">MKHITLAVLPLILSACSSSQPDQRIDITHGKPASVQKVVSLRMDAPLSQPVTFDNSDSVRYVNSVTTEDGKIVSKEYRTLSYGTTVRAVVSDAGDDKQLVSLAVRHACHPELSKLSAGSAEEGIDLPSQNYITQQQKILIARGDDVLISGIGFDANCAFPRITVHPTE</sequence>
<evidence type="ECO:0000313" key="1">
    <source>
        <dbReference type="EMBL" id="CZY23480.1"/>
    </source>
</evidence>
<dbReference type="PROSITE" id="PS51257">
    <property type="entry name" value="PROKAR_LIPOPROTEIN"/>
    <property type="match status" value="1"/>
</dbReference>
<dbReference type="EMBL" id="NEEW01000023">
    <property type="protein sequence ID" value="PJD77762.1"/>
    <property type="molecule type" value="Genomic_DNA"/>
</dbReference>
<evidence type="ECO:0000313" key="3">
    <source>
        <dbReference type="Proteomes" id="UP000076205"/>
    </source>
</evidence>
<organism evidence="2 4">
    <name type="scientific">Enterobacter hormaechei</name>
    <dbReference type="NCBI Taxonomy" id="158836"/>
    <lineage>
        <taxon>Bacteria</taxon>
        <taxon>Pseudomonadati</taxon>
        <taxon>Pseudomonadota</taxon>
        <taxon>Gammaproteobacteria</taxon>
        <taxon>Enterobacterales</taxon>
        <taxon>Enterobacteriaceae</taxon>
        <taxon>Enterobacter</taxon>
        <taxon>Enterobacter cloacae complex</taxon>
    </lineage>
</organism>
<dbReference type="Proteomes" id="UP000076205">
    <property type="component" value="Unassembled WGS sequence"/>
</dbReference>
<dbReference type="GeneID" id="63144953"/>
<evidence type="ECO:0000313" key="2">
    <source>
        <dbReference type="EMBL" id="PJD77762.1"/>
    </source>
</evidence>
<name>A0A2J0PS29_9ENTR</name>
<dbReference type="OrthoDB" id="6626692at2"/>
<protein>
    <recommendedName>
        <fullName evidence="5">Lipoprotein</fullName>
    </recommendedName>
</protein>
<comment type="caution">
    <text evidence="2">The sequence shown here is derived from an EMBL/GenBank/DDBJ whole genome shotgun (WGS) entry which is preliminary data.</text>
</comment>
<evidence type="ECO:0000313" key="4">
    <source>
        <dbReference type="Proteomes" id="UP000229974"/>
    </source>
</evidence>
<dbReference type="EMBL" id="FJYW01000013">
    <property type="protein sequence ID" value="CZY23480.1"/>
    <property type="molecule type" value="Genomic_DNA"/>
</dbReference>